<evidence type="ECO:0000256" key="3">
    <source>
        <dbReference type="ARBA" id="ARBA00023002"/>
    </source>
</evidence>
<dbReference type="EMBL" id="JBJUIK010000017">
    <property type="protein sequence ID" value="KAL3497454.1"/>
    <property type="molecule type" value="Genomic_DNA"/>
</dbReference>
<keyword evidence="2" id="KW-0274">FAD</keyword>
<sequence length="207" mass="24095">MGFRAYPFVEKKGTHKDPKRFPGHKEVLEHLKDFLVRSRKRGENDDQENLDEVFDAVVVCNGHYTKPRPVEIPENVHGDGSVAFREGNVACADAILHCTGYCRHISLLLLVLPFTFIFPFHFHHQGWSFNFRPGIRIVLCPQFECDDWLAAQGGCLATEERSKKMYIVSSMRKKARPETYRDQWEDEHLISQSREDFLKYLSEVPQK</sequence>
<accession>A0ABD2XTH7</accession>
<dbReference type="AlphaFoldDB" id="A0ABD2XTH7"/>
<dbReference type="InterPro" id="IPR036188">
    <property type="entry name" value="FAD/NAD-bd_sf"/>
</dbReference>
<organism evidence="4 5">
    <name type="scientific">Cinchona calisaya</name>
    <dbReference type="NCBI Taxonomy" id="153742"/>
    <lineage>
        <taxon>Eukaryota</taxon>
        <taxon>Viridiplantae</taxon>
        <taxon>Streptophyta</taxon>
        <taxon>Embryophyta</taxon>
        <taxon>Tracheophyta</taxon>
        <taxon>Spermatophyta</taxon>
        <taxon>Magnoliopsida</taxon>
        <taxon>eudicotyledons</taxon>
        <taxon>Gunneridae</taxon>
        <taxon>Pentapetalae</taxon>
        <taxon>asterids</taxon>
        <taxon>lamiids</taxon>
        <taxon>Gentianales</taxon>
        <taxon>Rubiaceae</taxon>
        <taxon>Cinchonoideae</taxon>
        <taxon>Cinchoneae</taxon>
        <taxon>Cinchona</taxon>
    </lineage>
</organism>
<dbReference type="PANTHER" id="PTHR23023">
    <property type="entry name" value="DIMETHYLANILINE MONOOXYGENASE"/>
    <property type="match status" value="1"/>
</dbReference>
<keyword evidence="5" id="KW-1185">Reference proteome</keyword>
<evidence type="ECO:0000313" key="4">
    <source>
        <dbReference type="EMBL" id="KAL3497454.1"/>
    </source>
</evidence>
<keyword evidence="3" id="KW-0560">Oxidoreductase</keyword>
<comment type="caution">
    <text evidence="4">The sequence shown here is derived from an EMBL/GenBank/DDBJ whole genome shotgun (WGS) entry which is preliminary data.</text>
</comment>
<dbReference type="InterPro" id="IPR050346">
    <property type="entry name" value="FMO-like"/>
</dbReference>
<dbReference type="Gene3D" id="3.50.50.60">
    <property type="entry name" value="FAD/NAD(P)-binding domain"/>
    <property type="match status" value="1"/>
</dbReference>
<evidence type="ECO:0008006" key="6">
    <source>
        <dbReference type="Google" id="ProtNLM"/>
    </source>
</evidence>
<evidence type="ECO:0000256" key="2">
    <source>
        <dbReference type="ARBA" id="ARBA00022827"/>
    </source>
</evidence>
<protein>
    <recommendedName>
        <fullName evidence="6">Flavin-containing monooxygenase</fullName>
    </recommendedName>
</protein>
<dbReference type="GO" id="GO:0016491">
    <property type="term" value="F:oxidoreductase activity"/>
    <property type="evidence" value="ECO:0007669"/>
    <property type="project" value="UniProtKB-KW"/>
</dbReference>
<proteinExistence type="predicted"/>
<evidence type="ECO:0000313" key="5">
    <source>
        <dbReference type="Proteomes" id="UP001630127"/>
    </source>
</evidence>
<evidence type="ECO:0000256" key="1">
    <source>
        <dbReference type="ARBA" id="ARBA00022630"/>
    </source>
</evidence>
<keyword evidence="1" id="KW-0285">Flavoprotein</keyword>
<dbReference type="SUPFAM" id="SSF51905">
    <property type="entry name" value="FAD/NAD(P)-binding domain"/>
    <property type="match status" value="1"/>
</dbReference>
<dbReference type="Proteomes" id="UP001630127">
    <property type="component" value="Unassembled WGS sequence"/>
</dbReference>
<gene>
    <name evidence="4" type="ORF">ACH5RR_040186</name>
</gene>
<reference evidence="4 5" key="1">
    <citation type="submission" date="2024-11" db="EMBL/GenBank/DDBJ databases">
        <title>A near-complete genome assembly of Cinchona calisaya.</title>
        <authorList>
            <person name="Lian D.C."/>
            <person name="Zhao X.W."/>
            <person name="Wei L."/>
        </authorList>
    </citation>
    <scope>NUCLEOTIDE SEQUENCE [LARGE SCALE GENOMIC DNA]</scope>
    <source>
        <tissue evidence="4">Nenye</tissue>
    </source>
</reference>
<name>A0ABD2XTH7_9GENT</name>